<keyword evidence="8" id="KW-0663">Pyridoxal phosphate</keyword>
<dbReference type="GeneTree" id="ENSGT00550000075026"/>
<dbReference type="GO" id="GO:0003941">
    <property type="term" value="F:L-serine ammonia-lyase activity"/>
    <property type="evidence" value="ECO:0000318"/>
    <property type="project" value="GO_Central"/>
</dbReference>
<feature type="domain" description="Tryptophan synthase beta chain-like PALP" evidence="11">
    <location>
        <begin position="286"/>
        <end position="580"/>
    </location>
</feature>
<dbReference type="PROSITE" id="PS00165">
    <property type="entry name" value="DEHYDRATASE_SER_THR"/>
    <property type="match status" value="1"/>
</dbReference>
<dbReference type="Ensembl" id="ENSECAT00000145385.1">
    <property type="protein sequence ID" value="ENSECAP00000068915.1"/>
    <property type="gene ID" value="ENSECAG00000008058.3"/>
</dbReference>
<evidence type="ECO:0000256" key="4">
    <source>
        <dbReference type="ARBA" id="ARBA00001946"/>
    </source>
</evidence>
<proteinExistence type="inferred from homology"/>
<dbReference type="PANTHER" id="PTHR43050">
    <property type="entry name" value="SERINE / THREONINE RACEMASE FAMILY MEMBER"/>
    <property type="match status" value="1"/>
</dbReference>
<dbReference type="Gene3D" id="3.40.50.1100">
    <property type="match status" value="2"/>
</dbReference>
<evidence type="ECO:0000256" key="8">
    <source>
        <dbReference type="ARBA" id="ARBA00022898"/>
    </source>
</evidence>
<dbReference type="GO" id="GO:0030378">
    <property type="term" value="F:serine racemase activity"/>
    <property type="evidence" value="ECO:0000318"/>
    <property type="project" value="GO_Central"/>
</dbReference>
<comment type="cofactor">
    <cofactor evidence="2">
        <name>pyridoxal 5'-phosphate</name>
        <dbReference type="ChEBI" id="CHEBI:597326"/>
    </cofactor>
</comment>
<comment type="cofactor">
    <cofactor evidence="1">
        <name>Ca(2+)</name>
        <dbReference type="ChEBI" id="CHEBI:29108"/>
    </cofactor>
</comment>
<comment type="similarity">
    <text evidence="5">Belongs to the serine/threonine dehydratase family.</text>
</comment>
<evidence type="ECO:0000256" key="7">
    <source>
        <dbReference type="ARBA" id="ARBA00022842"/>
    </source>
</evidence>
<reference evidence="12" key="3">
    <citation type="submission" date="2025-09" db="UniProtKB">
        <authorList>
            <consortium name="Ensembl"/>
        </authorList>
    </citation>
    <scope>IDENTIFICATION</scope>
    <source>
        <strain evidence="12">Thoroughbred</strain>
    </source>
</reference>
<keyword evidence="13" id="KW-1185">Reference proteome</keyword>
<dbReference type="PANTHER" id="PTHR43050:SF1">
    <property type="entry name" value="SERINE RACEMASE"/>
    <property type="match status" value="1"/>
</dbReference>
<evidence type="ECO:0000313" key="12">
    <source>
        <dbReference type="Ensembl" id="ENSECAP00000068915.1"/>
    </source>
</evidence>
<reference evidence="12 13" key="1">
    <citation type="journal article" date="2009" name="Science">
        <title>Genome sequence, comparative analysis, and population genetics of the domestic horse.</title>
        <authorList>
            <consortium name="Broad Institute Genome Sequencing Platform"/>
            <consortium name="Broad Institute Whole Genome Assembly Team"/>
            <person name="Wade C.M."/>
            <person name="Giulotto E."/>
            <person name="Sigurdsson S."/>
            <person name="Zoli M."/>
            <person name="Gnerre S."/>
            <person name="Imsland F."/>
            <person name="Lear T.L."/>
            <person name="Adelson D.L."/>
            <person name="Bailey E."/>
            <person name="Bellone R.R."/>
            <person name="Bloecker H."/>
            <person name="Distl O."/>
            <person name="Edgar R.C."/>
            <person name="Garber M."/>
            <person name="Leeb T."/>
            <person name="Mauceli E."/>
            <person name="MacLeod J.N."/>
            <person name="Penedo M.C.T."/>
            <person name="Raison J.M."/>
            <person name="Sharpe T."/>
            <person name="Vogel J."/>
            <person name="Andersson L."/>
            <person name="Antczak D.F."/>
            <person name="Biagi T."/>
            <person name="Binns M.M."/>
            <person name="Chowdhary B.P."/>
            <person name="Coleman S.J."/>
            <person name="Della Valle G."/>
            <person name="Fryc S."/>
            <person name="Guerin G."/>
            <person name="Hasegawa T."/>
            <person name="Hill E.W."/>
            <person name="Jurka J."/>
            <person name="Kiialainen A."/>
            <person name="Lindgren G."/>
            <person name="Liu J."/>
            <person name="Magnani E."/>
            <person name="Mickelson J.R."/>
            <person name="Murray J."/>
            <person name="Nergadze S.G."/>
            <person name="Onofrio R."/>
            <person name="Pedroni S."/>
            <person name="Piras M.F."/>
            <person name="Raudsepp T."/>
            <person name="Rocchi M."/>
            <person name="Roeed K.H."/>
            <person name="Ryder O.A."/>
            <person name="Searle S."/>
            <person name="Skow L."/>
            <person name="Swinburne J.E."/>
            <person name="Syvaenen A.C."/>
            <person name="Tozaki T."/>
            <person name="Valberg S.J."/>
            <person name="Vaudin M."/>
            <person name="White J.R."/>
            <person name="Zody M.C."/>
            <person name="Lander E.S."/>
            <person name="Lindblad-Toh K."/>
        </authorList>
    </citation>
    <scope>NUCLEOTIDE SEQUENCE [LARGE SCALE GENOMIC DNA]</scope>
    <source>
        <strain evidence="12 13">Thoroughbred</strain>
    </source>
</reference>
<evidence type="ECO:0000256" key="5">
    <source>
        <dbReference type="ARBA" id="ARBA00010869"/>
    </source>
</evidence>
<accession>A0A9L0RYJ9</accession>
<evidence type="ECO:0000256" key="10">
    <source>
        <dbReference type="SAM" id="MobiDB-lite"/>
    </source>
</evidence>
<dbReference type="InterPro" id="IPR000634">
    <property type="entry name" value="Ser/Thr_deHydtase_PyrdxlP-BS"/>
</dbReference>
<dbReference type="GO" id="GO:0000287">
    <property type="term" value="F:magnesium ion binding"/>
    <property type="evidence" value="ECO:0000318"/>
    <property type="project" value="GO_Central"/>
</dbReference>
<feature type="region of interest" description="Disordered" evidence="10">
    <location>
        <begin position="52"/>
        <end position="166"/>
    </location>
</feature>
<protein>
    <recommendedName>
        <fullName evidence="6">L-serine ammonia-lyase</fullName>
        <ecNumber evidence="6">4.3.1.17</ecNumber>
    </recommendedName>
</protein>
<dbReference type="Proteomes" id="UP000002281">
    <property type="component" value="Chromosome 11"/>
</dbReference>
<dbReference type="InterPro" id="IPR001926">
    <property type="entry name" value="TrpB-like_PALP"/>
</dbReference>
<dbReference type="GO" id="GO:0070179">
    <property type="term" value="P:D-serine biosynthetic process"/>
    <property type="evidence" value="ECO:0000318"/>
    <property type="project" value="GO_Central"/>
</dbReference>
<evidence type="ECO:0000259" key="11">
    <source>
        <dbReference type="Pfam" id="PF00291"/>
    </source>
</evidence>
<dbReference type="SUPFAM" id="SSF53686">
    <property type="entry name" value="Tryptophan synthase beta subunit-like PLP-dependent enzymes"/>
    <property type="match status" value="1"/>
</dbReference>
<dbReference type="InterPro" id="IPR036052">
    <property type="entry name" value="TrpB-like_PALP_sf"/>
</dbReference>
<gene>
    <name evidence="12" type="primary">SRR</name>
</gene>
<evidence type="ECO:0000256" key="9">
    <source>
        <dbReference type="ARBA" id="ARBA00049406"/>
    </source>
</evidence>
<evidence type="ECO:0000256" key="3">
    <source>
        <dbReference type="ARBA" id="ARBA00001936"/>
    </source>
</evidence>
<evidence type="ECO:0000256" key="1">
    <source>
        <dbReference type="ARBA" id="ARBA00001913"/>
    </source>
</evidence>
<dbReference type="CDD" id="cd01562">
    <property type="entry name" value="Thr-dehyd"/>
    <property type="match status" value="1"/>
</dbReference>
<keyword evidence="7" id="KW-0460">Magnesium</keyword>
<comment type="catalytic activity">
    <reaction evidence="9">
        <text>L-serine = pyruvate + NH4(+)</text>
        <dbReference type="Rhea" id="RHEA:19169"/>
        <dbReference type="ChEBI" id="CHEBI:15361"/>
        <dbReference type="ChEBI" id="CHEBI:28938"/>
        <dbReference type="ChEBI" id="CHEBI:33384"/>
        <dbReference type="EC" id="4.3.1.17"/>
    </reaction>
</comment>
<sequence>MKGQACDRSLWERYTPGASTRSQRPTPFRAARRLGIRGLLREGWGDRETVTFAGRKGAEAGTRAELSRAPRLNEPDPTPALRLGDWRGDRPRPPPPLLGEGAGAPERRGPSGEEAEEEREAGRAGPAQELGGATHLCSRPAEPEWPGSLAAPTRRSGRAPTPPPSSRLLLQLQLLRHRRAQPGNHDGRAARALTHLPPFSPPPPVLLPKRRWPHWEENRRTHVRPLEKGRAGVRAWAGEEGAARAQRCGRGRCAEAGVGGAAPVRTMCAQYCISFADVEKAHINIRDFIHLTPMLTSSILNQLTGRNLFFKCEQFQKTGSFKIRGALNAIRNLIPATSEEKPKAVVTHSSGNHGQALAYAAKLEGIPAYIVVPQTAPNCKKLAIQAYGASIVYSEQSDESRENVTKRIMEETEGIMVHASQEPAVIAGQGTVAMEVLDQVPLVDALVVPVGGGGMVAGIAITVKALRPSVKVYAAEPLNADDCYQSKLKGELTPNPYPPETIADGVKSSIGLNTWPIIRDLVDDVFTVTENEIKYATQLVWERMKLLIEPTAGVGVAAVLSQHFQTVSSEVKNICIVLSGGNVDITSLTWVKQAERPAPYQSLSV</sequence>
<dbReference type="GO" id="GO:0030170">
    <property type="term" value="F:pyridoxal phosphate binding"/>
    <property type="evidence" value="ECO:0000318"/>
    <property type="project" value="GO_Central"/>
</dbReference>
<dbReference type="EC" id="4.3.1.17" evidence="6"/>
<dbReference type="FunFam" id="3.40.50.1100:FF:000095">
    <property type="entry name" value="serine racemase isoform X2"/>
    <property type="match status" value="1"/>
</dbReference>
<evidence type="ECO:0000256" key="2">
    <source>
        <dbReference type="ARBA" id="ARBA00001933"/>
    </source>
</evidence>
<reference evidence="12" key="2">
    <citation type="submission" date="2025-08" db="UniProtKB">
        <authorList>
            <consortium name="Ensembl"/>
        </authorList>
    </citation>
    <scope>IDENTIFICATION</scope>
    <source>
        <strain evidence="12">Thoroughbred</strain>
    </source>
</reference>
<name>A0A9L0RYJ9_HORSE</name>
<evidence type="ECO:0000256" key="6">
    <source>
        <dbReference type="ARBA" id="ARBA00012093"/>
    </source>
</evidence>
<comment type="cofactor">
    <cofactor evidence="3">
        <name>Mn(2+)</name>
        <dbReference type="ChEBI" id="CHEBI:29035"/>
    </cofactor>
</comment>
<evidence type="ECO:0000313" key="13">
    <source>
        <dbReference type="Proteomes" id="UP000002281"/>
    </source>
</evidence>
<comment type="cofactor">
    <cofactor evidence="4">
        <name>Mg(2+)</name>
        <dbReference type="ChEBI" id="CHEBI:18420"/>
    </cofactor>
</comment>
<dbReference type="AlphaFoldDB" id="A0A9L0RYJ9"/>
<dbReference type="Pfam" id="PF00291">
    <property type="entry name" value="PALP"/>
    <property type="match status" value="1"/>
</dbReference>
<organism evidence="12 13">
    <name type="scientific">Equus caballus</name>
    <name type="common">Horse</name>
    <dbReference type="NCBI Taxonomy" id="9796"/>
    <lineage>
        <taxon>Eukaryota</taxon>
        <taxon>Metazoa</taxon>
        <taxon>Chordata</taxon>
        <taxon>Craniata</taxon>
        <taxon>Vertebrata</taxon>
        <taxon>Euteleostomi</taxon>
        <taxon>Mammalia</taxon>
        <taxon>Eutheria</taxon>
        <taxon>Laurasiatheria</taxon>
        <taxon>Perissodactyla</taxon>
        <taxon>Equidae</taxon>
        <taxon>Equus</taxon>
    </lineage>
</organism>
<dbReference type="GO" id="GO:0005524">
    <property type="term" value="F:ATP binding"/>
    <property type="evidence" value="ECO:0000318"/>
    <property type="project" value="GO_Central"/>
</dbReference>
<feature type="region of interest" description="Disordered" evidence="10">
    <location>
        <begin position="1"/>
        <end position="30"/>
    </location>
</feature>
<feature type="compositionally biased region" description="Basic and acidic residues" evidence="10">
    <location>
        <begin position="65"/>
        <end position="74"/>
    </location>
</feature>
<dbReference type="GO" id="GO:0005737">
    <property type="term" value="C:cytoplasm"/>
    <property type="evidence" value="ECO:0000318"/>
    <property type="project" value="GO_Central"/>
</dbReference>